<proteinExistence type="inferred from homology"/>
<keyword evidence="3 5" id="KW-0949">S-adenosyl-L-methionine</keyword>
<dbReference type="PANTHER" id="PTHR22807">
    <property type="entry name" value="NOP2 YEAST -RELATED NOL1/NOP2/FMU SUN DOMAIN-CONTAINING"/>
    <property type="match status" value="1"/>
</dbReference>
<organism evidence="8 9">
    <name type="scientific">Apatococcus fuscideae</name>
    <dbReference type="NCBI Taxonomy" id="2026836"/>
    <lineage>
        <taxon>Eukaryota</taxon>
        <taxon>Viridiplantae</taxon>
        <taxon>Chlorophyta</taxon>
        <taxon>core chlorophytes</taxon>
        <taxon>Trebouxiophyceae</taxon>
        <taxon>Chlorellales</taxon>
        <taxon>Chlorellaceae</taxon>
        <taxon>Apatococcus</taxon>
    </lineage>
</organism>
<dbReference type="GO" id="GO:0080120">
    <property type="term" value="P:CAAX-box protein maturation"/>
    <property type="evidence" value="ECO:0007669"/>
    <property type="project" value="UniProtKB-ARBA"/>
</dbReference>
<feature type="transmembrane region" description="Helical" evidence="6">
    <location>
        <begin position="149"/>
        <end position="174"/>
    </location>
</feature>
<evidence type="ECO:0000256" key="3">
    <source>
        <dbReference type="ARBA" id="ARBA00022691"/>
    </source>
</evidence>
<evidence type="ECO:0000313" key="8">
    <source>
        <dbReference type="EMBL" id="KAK9857581.1"/>
    </source>
</evidence>
<dbReference type="GO" id="GO:0003723">
    <property type="term" value="F:RNA binding"/>
    <property type="evidence" value="ECO:0007669"/>
    <property type="project" value="UniProtKB-UniRule"/>
</dbReference>
<dbReference type="PANTHER" id="PTHR22807:SF4">
    <property type="entry name" value="28S RRNA (CYTOSINE-C(5))-METHYLTRANSFERASE"/>
    <property type="match status" value="1"/>
</dbReference>
<keyword evidence="6" id="KW-0812">Transmembrane</keyword>
<keyword evidence="2 5" id="KW-0808">Transferase</keyword>
<feature type="binding site" evidence="5">
    <location>
        <position position="611"/>
    </location>
    <ligand>
        <name>S-adenosyl-L-methionine</name>
        <dbReference type="ChEBI" id="CHEBI:59789"/>
    </ligand>
</feature>
<keyword evidence="9" id="KW-1185">Reference proteome</keyword>
<feature type="transmembrane region" description="Helical" evidence="6">
    <location>
        <begin position="242"/>
        <end position="259"/>
    </location>
</feature>
<dbReference type="InterPro" id="IPR001678">
    <property type="entry name" value="MeTrfase_RsmB-F_NOP2_dom"/>
</dbReference>
<dbReference type="SUPFAM" id="SSF53335">
    <property type="entry name" value="S-adenosyl-L-methionine-dependent methyltransferases"/>
    <property type="match status" value="1"/>
</dbReference>
<feature type="binding site" evidence="5">
    <location>
        <position position="591"/>
    </location>
    <ligand>
        <name>S-adenosyl-L-methionine</name>
        <dbReference type="ChEBI" id="CHEBI:59789"/>
    </ligand>
</feature>
<dbReference type="InterPro" id="IPR003675">
    <property type="entry name" value="Rce1/LyrA-like_dom"/>
</dbReference>
<keyword evidence="6" id="KW-1133">Transmembrane helix</keyword>
<dbReference type="GO" id="GO:0008173">
    <property type="term" value="F:RNA methyltransferase activity"/>
    <property type="evidence" value="ECO:0007669"/>
    <property type="project" value="InterPro"/>
</dbReference>
<dbReference type="InterPro" id="IPR049560">
    <property type="entry name" value="MeTrfase_RsmB-F_NOP2_cat"/>
</dbReference>
<dbReference type="EMBL" id="JALJOV010000966">
    <property type="protein sequence ID" value="KAK9857581.1"/>
    <property type="molecule type" value="Genomic_DNA"/>
</dbReference>
<evidence type="ECO:0000313" key="9">
    <source>
        <dbReference type="Proteomes" id="UP001485043"/>
    </source>
</evidence>
<gene>
    <name evidence="8" type="ORF">WJX84_008181</name>
</gene>
<protein>
    <recommendedName>
        <fullName evidence="7">SAM-dependent MTase RsmB/NOP-type domain-containing protein</fullName>
    </recommendedName>
</protein>
<dbReference type="PRINTS" id="PR02008">
    <property type="entry name" value="RCMTFAMILY"/>
</dbReference>
<feature type="binding site" evidence="5">
    <location>
        <position position="564"/>
    </location>
    <ligand>
        <name>S-adenosyl-L-methionine</name>
        <dbReference type="ChEBI" id="CHEBI:59789"/>
    </ligand>
</feature>
<evidence type="ECO:0000256" key="2">
    <source>
        <dbReference type="ARBA" id="ARBA00022679"/>
    </source>
</evidence>
<dbReference type="Proteomes" id="UP001485043">
    <property type="component" value="Unassembled WGS sequence"/>
</dbReference>
<feature type="transmembrane region" description="Helical" evidence="6">
    <location>
        <begin position="103"/>
        <end position="129"/>
    </location>
</feature>
<keyword evidence="6" id="KW-0472">Membrane</keyword>
<dbReference type="PROSITE" id="PS51686">
    <property type="entry name" value="SAM_MT_RSMB_NOP"/>
    <property type="match status" value="1"/>
</dbReference>
<evidence type="ECO:0000256" key="5">
    <source>
        <dbReference type="PROSITE-ProRule" id="PRU01023"/>
    </source>
</evidence>
<feature type="binding site" evidence="5">
    <location>
        <begin position="540"/>
        <end position="546"/>
    </location>
    <ligand>
        <name>S-adenosyl-L-methionine</name>
        <dbReference type="ChEBI" id="CHEBI:59789"/>
    </ligand>
</feature>
<dbReference type="InterPro" id="IPR048889">
    <property type="entry name" value="NSUN5_RCM1_N"/>
</dbReference>
<dbReference type="GO" id="GO:0005730">
    <property type="term" value="C:nucleolus"/>
    <property type="evidence" value="ECO:0007669"/>
    <property type="project" value="TreeGrafter"/>
</dbReference>
<keyword evidence="1 5" id="KW-0489">Methyltransferase</keyword>
<dbReference type="GO" id="GO:0070475">
    <property type="term" value="P:rRNA base methylation"/>
    <property type="evidence" value="ECO:0007669"/>
    <property type="project" value="TreeGrafter"/>
</dbReference>
<evidence type="ECO:0000259" key="7">
    <source>
        <dbReference type="PROSITE" id="PS51686"/>
    </source>
</evidence>
<evidence type="ECO:0000256" key="6">
    <source>
        <dbReference type="SAM" id="Phobius"/>
    </source>
</evidence>
<sequence>MQATSCQQHVCPRLNNRSPASISLISSPARTQKAAVSRRLHSAQQQLGCLICSKKRRESCLLPRRCIKLGSSKQPIEEVTEEAGQKWGVFQWREYNRPWQVPWGGLTVAAGMVGWAVSFLGVALVLLPAVGSLVGVKDFTSMSATDKSVYALANQILETFAGLGIVFLATRKFMPLSPDILKFDIREPFAKPRGWLAWGLLGVLLSPLVVGAAAAAFSLLGYDEVNGKGTVDGVAQILSLDLPSFASLFGVTAVLAPILEETVFRGFLLTSLTKFMPTWAAVIASSVAFGLAHLSVRDLPQLVVLGTLLGFVYVPNARAFWTCSSVVDRQAAHALEKILEAHTTRRHGVSLKSLTLGSNIEAKKATYAVTLESLKHLQVIDAILERSQLLQDCSQLTRSSAVVLVYELLFGQGMRPLGPAERHVQKHKDCLEAALFAELQDRGVQNVSEILPETEESRPRSVRVNTIKLTVAAATSRLQADVGSVEPDDLLGDVLILPSSCHLHDHPWVKNGNLILQSKASCMPAQALQPKPGWTVMDCCAAPGNKTTHVAAMLDNKGEVIAVDRDPQRFKRLKANAELAGATCIRCIQDDFLKLDLEGAEFSSVDGVLLDPSCSGSGTTHTQLDRLLSPSEDIDEGRLASLASFQEKAMRHAFKLPNLKRLVYSTCSLYSNEGEEVIQKVMPLATQLGFKLQDPFPSWPRRGHREFLQSDLMIRADPKLDHTDGFFLALFVR</sequence>
<evidence type="ECO:0000256" key="4">
    <source>
        <dbReference type="ARBA" id="ARBA00022884"/>
    </source>
</evidence>
<dbReference type="CDD" id="cd02440">
    <property type="entry name" value="AdoMet_MTases"/>
    <property type="match status" value="1"/>
</dbReference>
<dbReference type="Gene3D" id="3.30.70.1170">
    <property type="entry name" value="Sun protein, domain 3"/>
    <property type="match status" value="1"/>
</dbReference>
<dbReference type="Gene3D" id="3.40.50.150">
    <property type="entry name" value="Vaccinia Virus protein VP39"/>
    <property type="match status" value="1"/>
</dbReference>
<feature type="domain" description="SAM-dependent MTase RsmB/NOP-type" evidence="7">
    <location>
        <begin position="450"/>
        <end position="733"/>
    </location>
</feature>
<keyword evidence="4 5" id="KW-0694">RNA-binding</keyword>
<dbReference type="Pfam" id="PF01189">
    <property type="entry name" value="Methyltr_RsmB-F"/>
    <property type="match status" value="1"/>
</dbReference>
<name>A0AAW1SUQ0_9CHLO</name>
<dbReference type="Pfam" id="PF02517">
    <property type="entry name" value="Rce1-like"/>
    <property type="match status" value="1"/>
</dbReference>
<evidence type="ECO:0000256" key="1">
    <source>
        <dbReference type="ARBA" id="ARBA00022603"/>
    </source>
</evidence>
<dbReference type="InterPro" id="IPR023267">
    <property type="entry name" value="RCMT"/>
</dbReference>
<reference evidence="8 9" key="1">
    <citation type="journal article" date="2024" name="Nat. Commun.">
        <title>Phylogenomics reveals the evolutionary origins of lichenization in chlorophyte algae.</title>
        <authorList>
            <person name="Puginier C."/>
            <person name="Libourel C."/>
            <person name="Otte J."/>
            <person name="Skaloud P."/>
            <person name="Haon M."/>
            <person name="Grisel S."/>
            <person name="Petersen M."/>
            <person name="Berrin J.G."/>
            <person name="Delaux P.M."/>
            <person name="Dal Grande F."/>
            <person name="Keller J."/>
        </authorList>
    </citation>
    <scope>NUCLEOTIDE SEQUENCE [LARGE SCALE GENOMIC DNA]</scope>
    <source>
        <strain evidence="8 9">SAG 2523</strain>
    </source>
</reference>
<dbReference type="Pfam" id="PF21153">
    <property type="entry name" value="NSUN5_N"/>
    <property type="match status" value="1"/>
</dbReference>
<dbReference type="InterPro" id="IPR029063">
    <property type="entry name" value="SAM-dependent_MTases_sf"/>
</dbReference>
<feature type="transmembrane region" description="Helical" evidence="6">
    <location>
        <begin position="195"/>
        <end position="222"/>
    </location>
</feature>
<dbReference type="AlphaFoldDB" id="A0AAW1SUQ0"/>
<comment type="similarity">
    <text evidence="5">Belongs to the class I-like SAM-binding methyltransferase superfamily. RsmB/NOP family.</text>
</comment>
<comment type="caution">
    <text evidence="8">The sequence shown here is derived from an EMBL/GenBank/DDBJ whole genome shotgun (WGS) entry which is preliminary data.</text>
</comment>
<feature type="active site" description="Nucleophile" evidence="5">
    <location>
        <position position="667"/>
    </location>
</feature>
<accession>A0AAW1SUQ0</accession>
<dbReference type="GO" id="GO:0004175">
    <property type="term" value="F:endopeptidase activity"/>
    <property type="evidence" value="ECO:0007669"/>
    <property type="project" value="UniProtKB-ARBA"/>
</dbReference>